<accession>J3MKU0</accession>
<protein>
    <submittedName>
        <fullName evidence="1">Uncharacterized protein</fullName>
    </submittedName>
</protein>
<proteinExistence type="predicted"/>
<reference evidence="1" key="2">
    <citation type="submission" date="2013-04" db="UniProtKB">
        <authorList>
            <consortium name="EnsemblPlants"/>
        </authorList>
    </citation>
    <scope>IDENTIFICATION</scope>
</reference>
<dbReference type="Proteomes" id="UP000006038">
    <property type="component" value="Chromosome 7"/>
</dbReference>
<dbReference type="EnsemblPlants" id="OB07G20220.1">
    <property type="protein sequence ID" value="OB07G20220.1"/>
    <property type="gene ID" value="OB07G20220"/>
</dbReference>
<dbReference type="Gramene" id="OB07G20220.1">
    <property type="protein sequence ID" value="OB07G20220.1"/>
    <property type="gene ID" value="OB07G20220"/>
</dbReference>
<keyword evidence="2" id="KW-1185">Reference proteome</keyword>
<sequence>MVKSSVIVIQVIGDQKAESHQTFTISAVKNLLKNTQTRLFLKLSPATAQRFPGDLFLLDLRRPAGDQQMGFCLQQPEAKRLNLMRCSPMLAVEACRALSDKHHEVLEEIRLNVVAYMTLYSFEKPDLKQWLSTPILAGCKTSKGIAFSMPLMVITMSSSIDGANGNGFGDVQGGGPDTRNSSGIS</sequence>
<organism evidence="1">
    <name type="scientific">Oryza brachyantha</name>
    <name type="common">malo sina</name>
    <dbReference type="NCBI Taxonomy" id="4533"/>
    <lineage>
        <taxon>Eukaryota</taxon>
        <taxon>Viridiplantae</taxon>
        <taxon>Streptophyta</taxon>
        <taxon>Embryophyta</taxon>
        <taxon>Tracheophyta</taxon>
        <taxon>Spermatophyta</taxon>
        <taxon>Magnoliopsida</taxon>
        <taxon>Liliopsida</taxon>
        <taxon>Poales</taxon>
        <taxon>Poaceae</taxon>
        <taxon>BOP clade</taxon>
        <taxon>Oryzoideae</taxon>
        <taxon>Oryzeae</taxon>
        <taxon>Oryzinae</taxon>
        <taxon>Oryza</taxon>
    </lineage>
</organism>
<dbReference type="AlphaFoldDB" id="J3MKU0"/>
<reference evidence="1" key="1">
    <citation type="journal article" date="2013" name="Nat. Commun.">
        <title>Whole-genome sequencing of Oryza brachyantha reveals mechanisms underlying Oryza genome evolution.</title>
        <authorList>
            <person name="Chen J."/>
            <person name="Huang Q."/>
            <person name="Gao D."/>
            <person name="Wang J."/>
            <person name="Lang Y."/>
            <person name="Liu T."/>
            <person name="Li B."/>
            <person name="Bai Z."/>
            <person name="Luis Goicoechea J."/>
            <person name="Liang C."/>
            <person name="Chen C."/>
            <person name="Zhang W."/>
            <person name="Sun S."/>
            <person name="Liao Y."/>
            <person name="Zhang X."/>
            <person name="Yang L."/>
            <person name="Song C."/>
            <person name="Wang M."/>
            <person name="Shi J."/>
            <person name="Liu G."/>
            <person name="Liu J."/>
            <person name="Zhou H."/>
            <person name="Zhou W."/>
            <person name="Yu Q."/>
            <person name="An N."/>
            <person name="Chen Y."/>
            <person name="Cai Q."/>
            <person name="Wang B."/>
            <person name="Liu B."/>
            <person name="Min J."/>
            <person name="Huang Y."/>
            <person name="Wu H."/>
            <person name="Li Z."/>
            <person name="Zhang Y."/>
            <person name="Yin Y."/>
            <person name="Song W."/>
            <person name="Jiang J."/>
            <person name="Jackson S.A."/>
            <person name="Wing R.A."/>
            <person name="Wang J."/>
            <person name="Chen M."/>
        </authorList>
    </citation>
    <scope>NUCLEOTIDE SEQUENCE [LARGE SCALE GENOMIC DNA]</scope>
    <source>
        <strain evidence="1">cv. IRGC 101232</strain>
    </source>
</reference>
<dbReference type="HOGENOM" id="CLU_1463442_0_0_1"/>
<evidence type="ECO:0000313" key="1">
    <source>
        <dbReference type="EnsemblPlants" id="OB07G20220.1"/>
    </source>
</evidence>
<evidence type="ECO:0000313" key="2">
    <source>
        <dbReference type="Proteomes" id="UP000006038"/>
    </source>
</evidence>
<name>J3MKU0_ORYBR</name>